<comment type="caution">
    <text evidence="8">The sequence shown here is derived from an EMBL/GenBank/DDBJ whole genome shotgun (WGS) entry which is preliminary data.</text>
</comment>
<dbReference type="PANTHER" id="PTHR35007:SF2">
    <property type="entry name" value="PILUS ASSEMBLE PROTEIN"/>
    <property type="match status" value="1"/>
</dbReference>
<dbReference type="EMBL" id="VPFD01000012">
    <property type="protein sequence ID" value="TXF99532.1"/>
    <property type="molecule type" value="Genomic_DNA"/>
</dbReference>
<evidence type="ECO:0000256" key="2">
    <source>
        <dbReference type="ARBA" id="ARBA00022475"/>
    </source>
</evidence>
<dbReference type="InterPro" id="IPR018076">
    <property type="entry name" value="T2SS_GspF_dom"/>
</dbReference>
<feature type="transmembrane region" description="Helical" evidence="6">
    <location>
        <begin position="91"/>
        <end position="113"/>
    </location>
</feature>
<organism evidence="8 9">
    <name type="scientific">Massilia arenae</name>
    <dbReference type="NCBI Taxonomy" id="2603288"/>
    <lineage>
        <taxon>Bacteria</taxon>
        <taxon>Pseudomonadati</taxon>
        <taxon>Pseudomonadota</taxon>
        <taxon>Betaproteobacteria</taxon>
        <taxon>Burkholderiales</taxon>
        <taxon>Oxalobacteraceae</taxon>
        <taxon>Telluria group</taxon>
        <taxon>Massilia</taxon>
    </lineage>
</organism>
<dbReference type="Proteomes" id="UP000321413">
    <property type="component" value="Unassembled WGS sequence"/>
</dbReference>
<comment type="subcellular location">
    <subcellularLocation>
        <location evidence="1">Cell membrane</location>
        <topology evidence="1">Multi-pass membrane protein</topology>
    </subcellularLocation>
</comment>
<proteinExistence type="predicted"/>
<dbReference type="PANTHER" id="PTHR35007">
    <property type="entry name" value="INTEGRAL MEMBRANE PROTEIN-RELATED"/>
    <property type="match status" value="1"/>
</dbReference>
<keyword evidence="9" id="KW-1185">Reference proteome</keyword>
<reference evidence="8 9" key="1">
    <citation type="submission" date="2019-08" db="EMBL/GenBank/DDBJ databases">
        <title>Massilia golmudensis sp. nov., isolated from sand in the Qinghai-Tibetan Plateau.</title>
        <authorList>
            <person name="Zhang B."/>
        </authorList>
    </citation>
    <scope>NUCLEOTIDE SEQUENCE [LARGE SCALE GENOMIC DNA]</scope>
    <source>
        <strain evidence="8 9">GEM5</strain>
    </source>
</reference>
<gene>
    <name evidence="8" type="ORF">FVD38_11960</name>
</gene>
<keyword evidence="3 6" id="KW-0812">Transmembrane</keyword>
<name>A0A5C7G4M0_9BURK</name>
<keyword evidence="5 6" id="KW-0472">Membrane</keyword>
<accession>A0A5C7G4M0</accession>
<evidence type="ECO:0000313" key="8">
    <source>
        <dbReference type="EMBL" id="TXF99532.1"/>
    </source>
</evidence>
<keyword evidence="2" id="KW-1003">Cell membrane</keyword>
<evidence type="ECO:0000313" key="9">
    <source>
        <dbReference type="Proteomes" id="UP000321413"/>
    </source>
</evidence>
<evidence type="ECO:0000256" key="4">
    <source>
        <dbReference type="ARBA" id="ARBA00022989"/>
    </source>
</evidence>
<sequence length="295" mass="32715">MNPFVIALLVGAAFVLLAAALIHGAVRLKEDVPEEDRAYLDPLPRPLRLLWPVVRLVDYHLCRNIPKSLLAGPGETLRLSGMLYLMNPTQFIALCLVSLTLFSGFTALVLSMAGLFNPFWVIALAGLGFIYPRIWLKETLKRRQKLIVKALPAYLDFLTMSVEAGLNMAGAIAQAVDKGPAGPLKNEFAFVLRDLRAGLTRADALRRMDARVRIPQVSSFISAVIQAERMGASLGATFRAQSEQRRVERFQLAEKLAMEAPVKLIFPLVVFIFPVTFLVLMFPIAMKFMASGIKF</sequence>
<feature type="transmembrane region" description="Helical" evidence="6">
    <location>
        <begin position="264"/>
        <end position="286"/>
    </location>
</feature>
<dbReference type="GO" id="GO:0005886">
    <property type="term" value="C:plasma membrane"/>
    <property type="evidence" value="ECO:0007669"/>
    <property type="project" value="UniProtKB-SubCell"/>
</dbReference>
<feature type="domain" description="Type II secretion system protein GspF" evidence="7">
    <location>
        <begin position="155"/>
        <end position="281"/>
    </location>
</feature>
<protein>
    <submittedName>
        <fullName evidence="8">Type II secretion system F family protein</fullName>
    </submittedName>
</protein>
<keyword evidence="4 6" id="KW-1133">Transmembrane helix</keyword>
<feature type="transmembrane region" description="Helical" evidence="6">
    <location>
        <begin position="6"/>
        <end position="26"/>
    </location>
</feature>
<dbReference type="RefSeq" id="WP_147935017.1">
    <property type="nucleotide sequence ID" value="NZ_VPFD01000012.1"/>
</dbReference>
<evidence type="ECO:0000256" key="5">
    <source>
        <dbReference type="ARBA" id="ARBA00023136"/>
    </source>
</evidence>
<evidence type="ECO:0000256" key="1">
    <source>
        <dbReference type="ARBA" id="ARBA00004651"/>
    </source>
</evidence>
<evidence type="ECO:0000256" key="6">
    <source>
        <dbReference type="SAM" id="Phobius"/>
    </source>
</evidence>
<evidence type="ECO:0000259" key="7">
    <source>
        <dbReference type="Pfam" id="PF00482"/>
    </source>
</evidence>
<evidence type="ECO:0000256" key="3">
    <source>
        <dbReference type="ARBA" id="ARBA00022692"/>
    </source>
</evidence>
<feature type="transmembrane region" description="Helical" evidence="6">
    <location>
        <begin position="119"/>
        <end position="136"/>
    </location>
</feature>
<dbReference type="AlphaFoldDB" id="A0A5C7G4M0"/>
<dbReference type="Pfam" id="PF00482">
    <property type="entry name" value="T2SSF"/>
    <property type="match status" value="1"/>
</dbReference>